<dbReference type="RefSeq" id="WP_150458347.1">
    <property type="nucleotide sequence ID" value="NZ_VYKK01000015.1"/>
</dbReference>
<protein>
    <submittedName>
        <fullName evidence="4">Baseplate J/gp47 family protein</fullName>
    </submittedName>
</protein>
<name>A0A5J5G8Q5_9BACL</name>
<dbReference type="InterPro" id="IPR052726">
    <property type="entry name" value="Phage_Baseplate_Hub"/>
</dbReference>
<evidence type="ECO:0000259" key="2">
    <source>
        <dbReference type="Pfam" id="PF26078"/>
    </source>
</evidence>
<dbReference type="AlphaFoldDB" id="A0A5J5G8Q5"/>
<evidence type="ECO:0000259" key="1">
    <source>
        <dbReference type="Pfam" id="PF04865"/>
    </source>
</evidence>
<reference evidence="4 5" key="1">
    <citation type="submission" date="2019-09" db="EMBL/GenBank/DDBJ databases">
        <title>Bacillus ochoae sp. nov., Paenibacillus whitsoniae sp. nov., Paenibacillus spiritus sp. nov. Isolated from the Mars Exploration Rover during spacecraft assembly.</title>
        <authorList>
            <person name="Seuylemezian A."/>
            <person name="Vaishampayan P."/>
        </authorList>
    </citation>
    <scope>NUCLEOTIDE SEQUENCE [LARGE SCALE GENOMIC DNA]</scope>
    <source>
        <strain evidence="4 5">MER_111</strain>
    </source>
</reference>
<dbReference type="InterPro" id="IPR014507">
    <property type="entry name" value="Baseplate_assembly_J_pred"/>
</dbReference>
<evidence type="ECO:0000259" key="3">
    <source>
        <dbReference type="Pfam" id="PF26079"/>
    </source>
</evidence>
<dbReference type="InterPro" id="IPR058531">
    <property type="entry name" value="Baseplate_J_M"/>
</dbReference>
<proteinExistence type="predicted"/>
<feature type="domain" description="Baseplate protein J-like barrel" evidence="1">
    <location>
        <begin position="107"/>
        <end position="187"/>
    </location>
</feature>
<accession>A0A5J5G8Q5</accession>
<organism evidence="4 5">
    <name type="scientific">Paenibacillus spiritus</name>
    <dbReference type="NCBI Taxonomy" id="2496557"/>
    <lineage>
        <taxon>Bacteria</taxon>
        <taxon>Bacillati</taxon>
        <taxon>Bacillota</taxon>
        <taxon>Bacilli</taxon>
        <taxon>Bacillales</taxon>
        <taxon>Paenibacillaceae</taxon>
        <taxon>Paenibacillus</taxon>
    </lineage>
</organism>
<dbReference type="Proteomes" id="UP000367750">
    <property type="component" value="Unassembled WGS sequence"/>
</dbReference>
<dbReference type="Pfam" id="PF26078">
    <property type="entry name" value="Baseplate_J_M"/>
    <property type="match status" value="1"/>
</dbReference>
<feature type="domain" description="Baseplate J-like C-terminal" evidence="3">
    <location>
        <begin position="297"/>
        <end position="364"/>
    </location>
</feature>
<dbReference type="Pfam" id="PF04865">
    <property type="entry name" value="Baseplate_J"/>
    <property type="match status" value="1"/>
</dbReference>
<dbReference type="EMBL" id="VYKK01000015">
    <property type="protein sequence ID" value="KAA9003992.1"/>
    <property type="molecule type" value="Genomic_DNA"/>
</dbReference>
<dbReference type="InterPro" id="IPR058530">
    <property type="entry name" value="Baseplate_J-like_C"/>
</dbReference>
<dbReference type="PANTHER" id="PTHR35862">
    <property type="entry name" value="FELS-2 PROPHAGE PROTEIN"/>
    <property type="match status" value="1"/>
</dbReference>
<evidence type="ECO:0000313" key="4">
    <source>
        <dbReference type="EMBL" id="KAA9003992.1"/>
    </source>
</evidence>
<keyword evidence="5" id="KW-1185">Reference proteome</keyword>
<dbReference type="InterPro" id="IPR006949">
    <property type="entry name" value="Barrel_Baseplate_J-like"/>
</dbReference>
<dbReference type="PIRSF" id="PIRSF020481">
    <property type="entry name" value="BAP"/>
    <property type="match status" value="1"/>
</dbReference>
<feature type="domain" description="Baseplate J-like central" evidence="2">
    <location>
        <begin position="208"/>
        <end position="283"/>
    </location>
</feature>
<dbReference type="OrthoDB" id="9793802at2"/>
<evidence type="ECO:0000313" key="5">
    <source>
        <dbReference type="Proteomes" id="UP000367750"/>
    </source>
</evidence>
<dbReference type="Pfam" id="PF26079">
    <property type="entry name" value="Baseplate_J_C"/>
    <property type="match status" value="1"/>
</dbReference>
<dbReference type="PANTHER" id="PTHR35862:SF1">
    <property type="entry name" value="FELS-2 PROPHAGE PROTEIN"/>
    <property type="match status" value="1"/>
</dbReference>
<sequence>MIERLELPEIAFADEDATSIKQNIVSVYEGLTGRTLAPGDPVQLFLMSLASILIQQRVLINRTAKGNLLRYASGSLLDHMGAFQGSARLPAAPAITTLEFTLSIPLSSVTPIPAGTRVGPTGGDGSIYFETNEYMEIPAGSVSGRISASCSVLGIAGNGFLPGQINVLMDPLPFVQSVANLTSSSGGAAAESDDDYRERIRSAPESYSTAGPQGAYEYWVKASSSAVLDVHAFAPEGSAGGEVQIVPLLTGGQIPDRDVLDAIAAALEDRGIRPLTDKVTVTAPKPVPYEIRLTYYIARSRAAEVTAIRAAVQKAVADYQLWQKSRLGRDINPSELVARIMQAGALRVEVEAPGYLELTPTEVAQESGEPAAAEYGGLADD</sequence>
<comment type="caution">
    <text evidence="4">The sequence shown here is derived from an EMBL/GenBank/DDBJ whole genome shotgun (WGS) entry which is preliminary data.</text>
</comment>
<gene>
    <name evidence="4" type="ORF">F4V43_11315</name>
</gene>